<feature type="transmembrane region" description="Helical" evidence="16">
    <location>
        <begin position="196"/>
        <end position="212"/>
    </location>
</feature>
<comment type="subcellular location">
    <subcellularLocation>
        <location evidence="1">Membrane</location>
        <topology evidence="1">Multi-pass membrane protein</topology>
    </subcellularLocation>
</comment>
<evidence type="ECO:0000313" key="17">
    <source>
        <dbReference type="EMBL" id="ODA28462.1"/>
    </source>
</evidence>
<evidence type="ECO:0000256" key="8">
    <source>
        <dbReference type="ARBA" id="ARBA00023136"/>
    </source>
</evidence>
<dbReference type="GO" id="GO:0008360">
    <property type="term" value="P:regulation of cell shape"/>
    <property type="evidence" value="ECO:0007669"/>
    <property type="project" value="UniProtKB-KW"/>
</dbReference>
<dbReference type="PANTHER" id="PTHR30474:SF2">
    <property type="entry name" value="PEPTIDOGLYCAN GLYCOSYLTRANSFERASE FTSW-RELATED"/>
    <property type="match status" value="1"/>
</dbReference>
<evidence type="ECO:0000256" key="5">
    <source>
        <dbReference type="ARBA" id="ARBA00022960"/>
    </source>
</evidence>
<evidence type="ECO:0000256" key="14">
    <source>
        <dbReference type="ARBA" id="ARBA00044770"/>
    </source>
</evidence>
<keyword evidence="3" id="KW-0808">Transferase</keyword>
<dbReference type="EC" id="2.4.99.28" evidence="14"/>
<dbReference type="GO" id="GO:0008955">
    <property type="term" value="F:peptidoglycan glycosyltransferase activity"/>
    <property type="evidence" value="ECO:0007669"/>
    <property type="project" value="UniProtKB-EC"/>
</dbReference>
<dbReference type="STRING" id="1841610.A6X21_12130"/>
<dbReference type="OrthoDB" id="9812661at2"/>
<evidence type="ECO:0000256" key="4">
    <source>
        <dbReference type="ARBA" id="ARBA00022692"/>
    </source>
</evidence>
<dbReference type="AlphaFoldDB" id="A0A1C3E5E0"/>
<feature type="transmembrane region" description="Helical" evidence="16">
    <location>
        <begin position="317"/>
        <end position="336"/>
    </location>
</feature>
<reference evidence="17 18" key="1">
    <citation type="submission" date="2016-05" db="EMBL/GenBank/DDBJ databases">
        <title>Genomic and physiological characterization of Planctopirus sp. isolated from fresh water lake.</title>
        <authorList>
            <person name="Subhash Y."/>
            <person name="Ramana C."/>
        </authorList>
    </citation>
    <scope>NUCLEOTIDE SEQUENCE [LARGE SCALE GENOMIC DNA]</scope>
    <source>
        <strain evidence="17 18">JC280</strain>
    </source>
</reference>
<dbReference type="GO" id="GO:0032153">
    <property type="term" value="C:cell division site"/>
    <property type="evidence" value="ECO:0007669"/>
    <property type="project" value="TreeGrafter"/>
</dbReference>
<organism evidence="17 18">
    <name type="scientific">Planctopirus hydrillae</name>
    <dbReference type="NCBI Taxonomy" id="1841610"/>
    <lineage>
        <taxon>Bacteria</taxon>
        <taxon>Pseudomonadati</taxon>
        <taxon>Planctomycetota</taxon>
        <taxon>Planctomycetia</taxon>
        <taxon>Planctomycetales</taxon>
        <taxon>Planctomycetaceae</taxon>
        <taxon>Planctopirus</taxon>
    </lineage>
</organism>
<dbReference type="GO" id="GO:0015648">
    <property type="term" value="F:lipid-linked peptidoglycan transporter activity"/>
    <property type="evidence" value="ECO:0007669"/>
    <property type="project" value="TreeGrafter"/>
</dbReference>
<evidence type="ECO:0000256" key="2">
    <source>
        <dbReference type="ARBA" id="ARBA00022676"/>
    </source>
</evidence>
<comment type="similarity">
    <text evidence="11">Belongs to the SEDS family. FtsW subfamily.</text>
</comment>
<dbReference type="EMBL" id="LYDR01000152">
    <property type="protein sequence ID" value="ODA28462.1"/>
    <property type="molecule type" value="Genomic_DNA"/>
</dbReference>
<dbReference type="GO" id="GO:0009252">
    <property type="term" value="P:peptidoglycan biosynthetic process"/>
    <property type="evidence" value="ECO:0007669"/>
    <property type="project" value="UniProtKB-KW"/>
</dbReference>
<name>A0A1C3E5E0_9PLAN</name>
<evidence type="ECO:0000256" key="16">
    <source>
        <dbReference type="SAM" id="Phobius"/>
    </source>
</evidence>
<keyword evidence="7 16" id="KW-1133">Transmembrane helix</keyword>
<keyword evidence="2" id="KW-0328">Glycosyltransferase</keyword>
<dbReference type="InterPro" id="IPR001182">
    <property type="entry name" value="FtsW/RodA"/>
</dbReference>
<proteinExistence type="inferred from homology"/>
<evidence type="ECO:0000256" key="12">
    <source>
        <dbReference type="ARBA" id="ARBA00041185"/>
    </source>
</evidence>
<evidence type="ECO:0000256" key="10">
    <source>
        <dbReference type="ARBA" id="ARBA00033270"/>
    </source>
</evidence>
<feature type="transmembrane region" description="Helical" evidence="16">
    <location>
        <begin position="288"/>
        <end position="305"/>
    </location>
</feature>
<evidence type="ECO:0000256" key="1">
    <source>
        <dbReference type="ARBA" id="ARBA00004141"/>
    </source>
</evidence>
<feature type="transmembrane region" description="Helical" evidence="16">
    <location>
        <begin position="65"/>
        <end position="82"/>
    </location>
</feature>
<keyword evidence="18" id="KW-1185">Reference proteome</keyword>
<feature type="transmembrane region" description="Helical" evidence="16">
    <location>
        <begin position="356"/>
        <end position="375"/>
    </location>
</feature>
<keyword evidence="4 16" id="KW-0812">Transmembrane</keyword>
<dbReference type="InterPro" id="IPR018365">
    <property type="entry name" value="Cell_cycle_FtsW-rel_CS"/>
</dbReference>
<dbReference type="PROSITE" id="PS00428">
    <property type="entry name" value="FTSW_RODA_SPOVE"/>
    <property type="match status" value="1"/>
</dbReference>
<dbReference type="Pfam" id="PF01098">
    <property type="entry name" value="FTSW_RODA_SPOVE"/>
    <property type="match status" value="1"/>
</dbReference>
<evidence type="ECO:0000256" key="7">
    <source>
        <dbReference type="ARBA" id="ARBA00022989"/>
    </source>
</evidence>
<sequence>MAGITIRRDVSSTSRSSFSVTGFFSHPSLILLACALGLVVLGLCGIARADQLQNVTPRYERQVVWLIPAAIAFALVVAIPYSRWKRFSDWLFVASLPLLVLVLAMPPRNGARSWIPLGILDFQPSEMAKLTFIMALAHYLMYRDNHRTLRGLVVPFVVMLFPVALILLEPDLGSAMLFIPVLFSMLFVAGARARHLLAVMLLAACLMPFFWQKMNAEQRSRVTALFNQTDGGPSPRGDGYHQHQAKQVIALGGVWGSEIQGQVLEEPAAYHLPAAQTDFVFCMVAERFGLGGSLATVALYAIFLMQGMQISQRCKEPYGRLVATGITVLLITQMIINTGMAVGLLPITGITLPLMSYGGSSLVATSLALAMLVNIDLNGRSEIQSESFMFKDLNAASVS</sequence>
<dbReference type="GO" id="GO:0005886">
    <property type="term" value="C:plasma membrane"/>
    <property type="evidence" value="ECO:0007669"/>
    <property type="project" value="TreeGrafter"/>
</dbReference>
<accession>A0A1C3E5E0</accession>
<protein>
    <recommendedName>
        <fullName evidence="12">Probable peptidoglycan glycosyltransferase FtsW</fullName>
        <ecNumber evidence="14">2.4.99.28</ecNumber>
    </recommendedName>
    <alternativeName>
        <fullName evidence="13">Cell division protein FtsW</fullName>
    </alternativeName>
    <alternativeName>
        <fullName evidence="10">Cell wall polymerase</fullName>
    </alternativeName>
    <alternativeName>
        <fullName evidence="9">Peptidoglycan polymerase</fullName>
    </alternativeName>
</protein>
<gene>
    <name evidence="17" type="ORF">A6X21_12130</name>
</gene>
<dbReference type="PROSITE" id="PS51257">
    <property type="entry name" value="PROKAR_LIPOPROTEIN"/>
    <property type="match status" value="1"/>
</dbReference>
<evidence type="ECO:0000256" key="15">
    <source>
        <dbReference type="ARBA" id="ARBA00049902"/>
    </source>
</evidence>
<comment type="catalytic activity">
    <reaction evidence="15">
        <text>[GlcNAc-(1-&gt;4)-Mur2Ac(oyl-L-Ala-gamma-D-Glu-L-Lys-D-Ala-D-Ala)](n)-di-trans,octa-cis-undecaprenyl diphosphate + beta-D-GlcNAc-(1-&gt;4)-Mur2Ac(oyl-L-Ala-gamma-D-Glu-L-Lys-D-Ala-D-Ala)-di-trans,octa-cis-undecaprenyl diphosphate = [GlcNAc-(1-&gt;4)-Mur2Ac(oyl-L-Ala-gamma-D-Glu-L-Lys-D-Ala-D-Ala)](n+1)-di-trans,octa-cis-undecaprenyl diphosphate + di-trans,octa-cis-undecaprenyl diphosphate + H(+)</text>
        <dbReference type="Rhea" id="RHEA:23708"/>
        <dbReference type="Rhea" id="RHEA-COMP:9602"/>
        <dbReference type="Rhea" id="RHEA-COMP:9603"/>
        <dbReference type="ChEBI" id="CHEBI:15378"/>
        <dbReference type="ChEBI" id="CHEBI:58405"/>
        <dbReference type="ChEBI" id="CHEBI:60033"/>
        <dbReference type="ChEBI" id="CHEBI:78435"/>
        <dbReference type="EC" id="2.4.99.28"/>
    </reaction>
</comment>
<keyword evidence="8 16" id="KW-0472">Membrane</keyword>
<evidence type="ECO:0000256" key="6">
    <source>
        <dbReference type="ARBA" id="ARBA00022984"/>
    </source>
</evidence>
<dbReference type="GO" id="GO:0051301">
    <property type="term" value="P:cell division"/>
    <property type="evidence" value="ECO:0007669"/>
    <property type="project" value="InterPro"/>
</dbReference>
<evidence type="ECO:0000256" key="3">
    <source>
        <dbReference type="ARBA" id="ARBA00022679"/>
    </source>
</evidence>
<dbReference type="Proteomes" id="UP000094828">
    <property type="component" value="Unassembled WGS sequence"/>
</dbReference>
<keyword evidence="6" id="KW-0573">Peptidoglycan synthesis</keyword>
<evidence type="ECO:0000256" key="13">
    <source>
        <dbReference type="ARBA" id="ARBA00041418"/>
    </source>
</evidence>
<evidence type="ECO:0000256" key="11">
    <source>
        <dbReference type="ARBA" id="ARBA00038053"/>
    </source>
</evidence>
<dbReference type="RefSeq" id="WP_068851570.1">
    <property type="nucleotide sequence ID" value="NZ_LYDR01000152.1"/>
</dbReference>
<dbReference type="PANTHER" id="PTHR30474">
    <property type="entry name" value="CELL CYCLE PROTEIN"/>
    <property type="match status" value="1"/>
</dbReference>
<keyword evidence="5" id="KW-0133">Cell shape</keyword>
<comment type="caution">
    <text evidence="17">The sequence shown here is derived from an EMBL/GenBank/DDBJ whole genome shotgun (WGS) entry which is preliminary data.</text>
</comment>
<evidence type="ECO:0000313" key="18">
    <source>
        <dbReference type="Proteomes" id="UP000094828"/>
    </source>
</evidence>
<evidence type="ECO:0000256" key="9">
    <source>
        <dbReference type="ARBA" id="ARBA00032370"/>
    </source>
</evidence>
<feature type="transmembrane region" description="Helical" evidence="16">
    <location>
        <begin position="174"/>
        <end position="191"/>
    </location>
</feature>
<feature type="transmembrane region" description="Helical" evidence="16">
    <location>
        <begin position="149"/>
        <end position="168"/>
    </location>
</feature>
<feature type="transmembrane region" description="Helical" evidence="16">
    <location>
        <begin position="89"/>
        <end position="107"/>
    </location>
</feature>